<gene>
    <name evidence="3" type="ORF">K490DRAFT_53949</name>
</gene>
<keyword evidence="4" id="KW-1185">Reference proteome</keyword>
<accession>A0A9P4I0W3</accession>
<organism evidence="3 4">
    <name type="scientific">Saccharata proteae CBS 121410</name>
    <dbReference type="NCBI Taxonomy" id="1314787"/>
    <lineage>
        <taxon>Eukaryota</taxon>
        <taxon>Fungi</taxon>
        <taxon>Dikarya</taxon>
        <taxon>Ascomycota</taxon>
        <taxon>Pezizomycotina</taxon>
        <taxon>Dothideomycetes</taxon>
        <taxon>Dothideomycetes incertae sedis</taxon>
        <taxon>Botryosphaeriales</taxon>
        <taxon>Saccharataceae</taxon>
        <taxon>Saccharata</taxon>
    </lineage>
</organism>
<name>A0A9P4I0W3_9PEZI</name>
<evidence type="ECO:0000313" key="3">
    <source>
        <dbReference type="EMBL" id="KAF2091028.1"/>
    </source>
</evidence>
<evidence type="ECO:0000313" key="4">
    <source>
        <dbReference type="Proteomes" id="UP000799776"/>
    </source>
</evidence>
<feature type="compositionally biased region" description="Acidic residues" evidence="1">
    <location>
        <begin position="118"/>
        <end position="134"/>
    </location>
</feature>
<feature type="region of interest" description="Disordered" evidence="1">
    <location>
        <begin position="111"/>
        <end position="134"/>
    </location>
</feature>
<sequence>MQYSIAVRSGFGTYDTASPDPVSGGRLLDAFNFFVVYLVCGGVVDVLRFAEFFVAGEMHADGDGGGEAFVGSGVGHLLVDVVAVVAVVMADVVTVVAVVMVAMGSVNRRAESEHAETDEGVAEEDGGEDDYEDENYVDGFAERGTGLAVPSPGSSLDYRRDLRLFRI</sequence>
<protein>
    <submittedName>
        <fullName evidence="3">Uncharacterized protein</fullName>
    </submittedName>
</protein>
<comment type="caution">
    <text evidence="3">The sequence shown here is derived from an EMBL/GenBank/DDBJ whole genome shotgun (WGS) entry which is preliminary data.</text>
</comment>
<feature type="transmembrane region" description="Helical" evidence="2">
    <location>
        <begin position="30"/>
        <end position="50"/>
    </location>
</feature>
<evidence type="ECO:0000256" key="2">
    <source>
        <dbReference type="SAM" id="Phobius"/>
    </source>
</evidence>
<keyword evidence="2" id="KW-0472">Membrane</keyword>
<keyword evidence="2" id="KW-0812">Transmembrane</keyword>
<proteinExistence type="predicted"/>
<keyword evidence="2" id="KW-1133">Transmembrane helix</keyword>
<dbReference type="AlphaFoldDB" id="A0A9P4I0W3"/>
<dbReference type="EMBL" id="ML978712">
    <property type="protein sequence ID" value="KAF2091028.1"/>
    <property type="molecule type" value="Genomic_DNA"/>
</dbReference>
<feature type="transmembrane region" description="Helical" evidence="2">
    <location>
        <begin position="81"/>
        <end position="103"/>
    </location>
</feature>
<evidence type="ECO:0000256" key="1">
    <source>
        <dbReference type="SAM" id="MobiDB-lite"/>
    </source>
</evidence>
<reference evidence="3" key="1">
    <citation type="journal article" date="2020" name="Stud. Mycol.">
        <title>101 Dothideomycetes genomes: a test case for predicting lifestyles and emergence of pathogens.</title>
        <authorList>
            <person name="Haridas S."/>
            <person name="Albert R."/>
            <person name="Binder M."/>
            <person name="Bloem J."/>
            <person name="Labutti K."/>
            <person name="Salamov A."/>
            <person name="Andreopoulos B."/>
            <person name="Baker S."/>
            <person name="Barry K."/>
            <person name="Bills G."/>
            <person name="Bluhm B."/>
            <person name="Cannon C."/>
            <person name="Castanera R."/>
            <person name="Culley D."/>
            <person name="Daum C."/>
            <person name="Ezra D."/>
            <person name="Gonzalez J."/>
            <person name="Henrissat B."/>
            <person name="Kuo A."/>
            <person name="Liang C."/>
            <person name="Lipzen A."/>
            <person name="Lutzoni F."/>
            <person name="Magnuson J."/>
            <person name="Mondo S."/>
            <person name="Nolan M."/>
            <person name="Ohm R."/>
            <person name="Pangilinan J."/>
            <person name="Park H.-J."/>
            <person name="Ramirez L."/>
            <person name="Alfaro M."/>
            <person name="Sun H."/>
            <person name="Tritt A."/>
            <person name="Yoshinaga Y."/>
            <person name="Zwiers L.-H."/>
            <person name="Turgeon B."/>
            <person name="Goodwin S."/>
            <person name="Spatafora J."/>
            <person name="Crous P."/>
            <person name="Grigoriev I."/>
        </authorList>
    </citation>
    <scope>NUCLEOTIDE SEQUENCE</scope>
    <source>
        <strain evidence="3">CBS 121410</strain>
    </source>
</reference>
<dbReference type="Proteomes" id="UP000799776">
    <property type="component" value="Unassembled WGS sequence"/>
</dbReference>